<protein>
    <submittedName>
        <fullName evidence="2">GTP-binding protein</fullName>
    </submittedName>
</protein>
<sequence length="366" mass="40046">MRVVLISGLHRSARRTTSDDLLAASPGSVVVHHDLGEIGEGTVHRVTRDGSGRADRREVHLVHACASCTLREDLLPLLVRMAEEGLHDLCVVEAWDGVEPRLIAESVAAEPSLTLACVVTAVDSDLLLDDLTSADELGDRGLDIARDDERTVTEVLVRQIEYPSVVVLHGSSERAEARALLEQLNPGAVVVPPGAHLEEFAHGLFDPGSAHARLNPVWAQYGDRADGRVRTVTWTRTRPLHPQRLADALETVVSMGLRGRGRFWLASRPDSLLVWDSHNELLMVENGGPWMDALPGAALDLVSEARRASALLDWEPDIGDRRQHLAFTGIDLDGDALVEILDSCLVTDEETLQDHTTDPFAEFSER</sequence>
<dbReference type="SMART" id="SM00833">
    <property type="entry name" value="CobW_C"/>
    <property type="match status" value="1"/>
</dbReference>
<dbReference type="InterPro" id="IPR011629">
    <property type="entry name" value="CobW-like_C"/>
</dbReference>
<dbReference type="PANTHER" id="PTHR43603:SF1">
    <property type="entry name" value="ZINC-REGULATED GTPASE METALLOPROTEIN ACTIVATOR 1"/>
    <property type="match status" value="1"/>
</dbReference>
<comment type="caution">
    <text evidence="2">The sequence shown here is derived from an EMBL/GenBank/DDBJ whole genome shotgun (WGS) entry which is preliminary data.</text>
</comment>
<dbReference type="InterPro" id="IPR051927">
    <property type="entry name" value="Zn_Chap_cDPG_Synth"/>
</dbReference>
<dbReference type="Proteomes" id="UP001356095">
    <property type="component" value="Unassembled WGS sequence"/>
</dbReference>
<evidence type="ECO:0000313" key="3">
    <source>
        <dbReference type="Proteomes" id="UP001356095"/>
    </source>
</evidence>
<dbReference type="InterPro" id="IPR027417">
    <property type="entry name" value="P-loop_NTPase"/>
</dbReference>
<evidence type="ECO:0000259" key="1">
    <source>
        <dbReference type="SMART" id="SM00833"/>
    </source>
</evidence>
<dbReference type="RefSeq" id="WP_330091217.1">
    <property type="nucleotide sequence ID" value="NZ_JAUZMY010000007.1"/>
</dbReference>
<feature type="domain" description="CobW C-terminal" evidence="1">
    <location>
        <begin position="229"/>
        <end position="345"/>
    </location>
</feature>
<name>A0ABU7K598_9ACTN</name>
<gene>
    <name evidence="2" type="ORF">Q8791_09335</name>
</gene>
<dbReference type="PANTHER" id="PTHR43603">
    <property type="entry name" value="COBW DOMAIN-CONTAINING PROTEIN DDB_G0274527"/>
    <property type="match status" value="1"/>
</dbReference>
<proteinExistence type="predicted"/>
<dbReference type="Pfam" id="PF07683">
    <property type="entry name" value="CobW_C"/>
    <property type="match status" value="1"/>
</dbReference>
<dbReference type="SUPFAM" id="SSF90002">
    <property type="entry name" value="Hypothetical protein YjiA, C-terminal domain"/>
    <property type="match status" value="1"/>
</dbReference>
<keyword evidence="3" id="KW-1185">Reference proteome</keyword>
<accession>A0ABU7K598</accession>
<organism evidence="2 3">
    <name type="scientific">Nocardiopsis codii</name>
    <dbReference type="NCBI Taxonomy" id="3065942"/>
    <lineage>
        <taxon>Bacteria</taxon>
        <taxon>Bacillati</taxon>
        <taxon>Actinomycetota</taxon>
        <taxon>Actinomycetes</taxon>
        <taxon>Streptosporangiales</taxon>
        <taxon>Nocardiopsidaceae</taxon>
        <taxon>Nocardiopsis</taxon>
    </lineage>
</organism>
<reference evidence="2 3" key="1">
    <citation type="submission" date="2023-08" db="EMBL/GenBank/DDBJ databases">
        <authorList>
            <person name="Girao M."/>
            <person name="Carvalho M.F."/>
        </authorList>
    </citation>
    <scope>NUCLEOTIDE SEQUENCE [LARGE SCALE GENOMIC DNA]</scope>
    <source>
        <strain evidence="2 3">CT-R113</strain>
    </source>
</reference>
<dbReference type="Gene3D" id="3.40.50.300">
    <property type="entry name" value="P-loop containing nucleotide triphosphate hydrolases"/>
    <property type="match status" value="1"/>
</dbReference>
<dbReference type="EMBL" id="JAUZMY010000007">
    <property type="protein sequence ID" value="MEE2037421.1"/>
    <property type="molecule type" value="Genomic_DNA"/>
</dbReference>
<dbReference type="InterPro" id="IPR003495">
    <property type="entry name" value="CobW/HypB/UreG_nucleotide-bd"/>
</dbReference>
<dbReference type="Pfam" id="PF02492">
    <property type="entry name" value="cobW"/>
    <property type="match status" value="1"/>
</dbReference>
<evidence type="ECO:0000313" key="2">
    <source>
        <dbReference type="EMBL" id="MEE2037421.1"/>
    </source>
</evidence>